<dbReference type="InterPro" id="IPR002523">
    <property type="entry name" value="MgTranspt_CorA/ZnTranspt_ZntB"/>
</dbReference>
<dbReference type="SUPFAM" id="SSF144083">
    <property type="entry name" value="Magnesium transport protein CorA, transmembrane region"/>
    <property type="match status" value="1"/>
</dbReference>
<reference evidence="8 9" key="1">
    <citation type="submission" date="2014-04" db="EMBL/GenBank/DDBJ databases">
        <authorList>
            <consortium name="DOE Joint Genome Institute"/>
            <person name="Kuo A."/>
            <person name="Kohler A."/>
            <person name="Nagy L.G."/>
            <person name="Floudas D."/>
            <person name="Copeland A."/>
            <person name="Barry K.W."/>
            <person name="Cichocki N."/>
            <person name="Veneault-Fourrey C."/>
            <person name="LaButti K."/>
            <person name="Lindquist E.A."/>
            <person name="Lipzen A."/>
            <person name="Lundell T."/>
            <person name="Morin E."/>
            <person name="Murat C."/>
            <person name="Sun H."/>
            <person name="Tunlid A."/>
            <person name="Henrissat B."/>
            <person name="Grigoriev I.V."/>
            <person name="Hibbett D.S."/>
            <person name="Martin F."/>
            <person name="Nordberg H.P."/>
            <person name="Cantor M.N."/>
            <person name="Hua S.X."/>
        </authorList>
    </citation>
    <scope>NUCLEOTIDE SEQUENCE [LARGE SCALE GENOMIC DNA]</scope>
    <source>
        <strain evidence="8 9">Foug A</strain>
    </source>
</reference>
<keyword evidence="4" id="KW-1003">Cell membrane</keyword>
<keyword evidence="3" id="KW-0813">Transport</keyword>
<dbReference type="InterPro" id="IPR045861">
    <property type="entry name" value="CorA_cytoplasmic_dom"/>
</dbReference>
<dbReference type="Pfam" id="PF01544">
    <property type="entry name" value="CorA"/>
    <property type="match status" value="1"/>
</dbReference>
<sequence>MSSSQPTLPSALYIRDRNSNTKDIRIPGRTPVPTHRHAAPSGPWPWIDFDSDSNVLPPIPEEVDGTWKGYPQNLFGNWTPDKVDRSKMLRSCSQGTSNIFRVDVLDGGLFDDDVVRGTISVSADNIDEILEQNVVPRPQNVRTRAIFVDNMIEEVLKMLGTKYRIEPFFFSSSMNWIPSRYQEEVKKGEGDHITIVLPFIRTVHNRGTRWSTALSSSSVTFPPASQTLTSDGNLSLILLVKSFMSIFSANHQIIDTQASLLLRSGNCLLVQDLLAVHMIRNTTTNTVISYHPNSRTPAKRLHSLVHRTGQSVYWSKIFQRSRDPTFLLLTFLWYALYSWDESLEALYKHITWLEARVLHTSDIHLTRELHILQAHLLHYESLLKSFQKSVTFVQETPNPAMDDTDVDEQERKQSAKILRGEAEHLLGEIERLEGQRELQIKRLRNVMDLAFASVNIDDSRYTKRLSEATLRDSAAMKQISYLTMVFFPASFISSVFGMNVREFVGQPGVYYPATLPKYFAVTLSLSCFTTWLLISLQTYSSFHPLGCSRLRRFGWPIFFVLEKFAGTKASKKSV</sequence>
<dbReference type="GO" id="GO:0050897">
    <property type="term" value="F:cobalt ion binding"/>
    <property type="evidence" value="ECO:0007669"/>
    <property type="project" value="TreeGrafter"/>
</dbReference>
<dbReference type="PANTHER" id="PTHR46494">
    <property type="entry name" value="CORA FAMILY METAL ION TRANSPORTER (EUROFUNG)"/>
    <property type="match status" value="1"/>
</dbReference>
<dbReference type="GO" id="GO:0005886">
    <property type="term" value="C:plasma membrane"/>
    <property type="evidence" value="ECO:0007669"/>
    <property type="project" value="UniProtKB-SubCell"/>
</dbReference>
<dbReference type="GO" id="GO:0015087">
    <property type="term" value="F:cobalt ion transmembrane transporter activity"/>
    <property type="evidence" value="ECO:0007669"/>
    <property type="project" value="TreeGrafter"/>
</dbReference>
<reference evidence="9" key="2">
    <citation type="submission" date="2015-01" db="EMBL/GenBank/DDBJ databases">
        <title>Evolutionary Origins and Diversification of the Mycorrhizal Mutualists.</title>
        <authorList>
            <consortium name="DOE Joint Genome Institute"/>
            <consortium name="Mycorrhizal Genomics Consortium"/>
            <person name="Kohler A."/>
            <person name="Kuo A."/>
            <person name="Nagy L.G."/>
            <person name="Floudas D."/>
            <person name="Copeland A."/>
            <person name="Barry K.W."/>
            <person name="Cichocki N."/>
            <person name="Veneault-Fourrey C."/>
            <person name="LaButti K."/>
            <person name="Lindquist E.A."/>
            <person name="Lipzen A."/>
            <person name="Lundell T."/>
            <person name="Morin E."/>
            <person name="Murat C."/>
            <person name="Riley R."/>
            <person name="Ohm R."/>
            <person name="Sun H."/>
            <person name="Tunlid A."/>
            <person name="Henrissat B."/>
            <person name="Grigoriev I.V."/>
            <person name="Hibbett D.S."/>
            <person name="Martin F."/>
        </authorList>
    </citation>
    <scope>NUCLEOTIDE SEQUENCE [LARGE SCALE GENOMIC DNA]</scope>
    <source>
        <strain evidence="9">Foug A</strain>
    </source>
</reference>
<keyword evidence="6" id="KW-1133">Transmembrane helix</keyword>
<dbReference type="GO" id="GO:0000287">
    <property type="term" value="F:magnesium ion binding"/>
    <property type="evidence" value="ECO:0007669"/>
    <property type="project" value="TreeGrafter"/>
</dbReference>
<dbReference type="InParanoid" id="A0A0C2YXU9"/>
<evidence type="ECO:0000256" key="2">
    <source>
        <dbReference type="ARBA" id="ARBA00009765"/>
    </source>
</evidence>
<dbReference type="SUPFAM" id="SSF143865">
    <property type="entry name" value="CorA soluble domain-like"/>
    <property type="match status" value="1"/>
</dbReference>
<gene>
    <name evidence="8" type="ORF">SCLCIDRAFT_1222025</name>
</gene>
<dbReference type="STRING" id="1036808.A0A0C2YXU9"/>
<dbReference type="Proteomes" id="UP000053989">
    <property type="component" value="Unassembled WGS sequence"/>
</dbReference>
<dbReference type="Gene3D" id="1.20.58.340">
    <property type="entry name" value="Magnesium transport protein CorA, transmembrane region"/>
    <property type="match status" value="1"/>
</dbReference>
<dbReference type="HOGENOM" id="CLU_018401_0_0_1"/>
<name>A0A0C2YXU9_9AGAM</name>
<dbReference type="PANTHER" id="PTHR46494:SF1">
    <property type="entry name" value="CORA FAMILY METAL ION TRANSPORTER (EUROFUNG)"/>
    <property type="match status" value="1"/>
</dbReference>
<comment type="subcellular location">
    <subcellularLocation>
        <location evidence="1">Cell membrane</location>
        <topology evidence="1">Multi-pass membrane protein</topology>
    </subcellularLocation>
</comment>
<dbReference type="GO" id="GO:0015095">
    <property type="term" value="F:magnesium ion transmembrane transporter activity"/>
    <property type="evidence" value="ECO:0007669"/>
    <property type="project" value="TreeGrafter"/>
</dbReference>
<dbReference type="InterPro" id="IPR045863">
    <property type="entry name" value="CorA_TM1_TM2"/>
</dbReference>
<organism evidence="8 9">
    <name type="scientific">Scleroderma citrinum Foug A</name>
    <dbReference type="NCBI Taxonomy" id="1036808"/>
    <lineage>
        <taxon>Eukaryota</taxon>
        <taxon>Fungi</taxon>
        <taxon>Dikarya</taxon>
        <taxon>Basidiomycota</taxon>
        <taxon>Agaricomycotina</taxon>
        <taxon>Agaricomycetes</taxon>
        <taxon>Agaricomycetidae</taxon>
        <taxon>Boletales</taxon>
        <taxon>Sclerodermatineae</taxon>
        <taxon>Sclerodermataceae</taxon>
        <taxon>Scleroderma</taxon>
    </lineage>
</organism>
<evidence type="ECO:0000256" key="1">
    <source>
        <dbReference type="ARBA" id="ARBA00004651"/>
    </source>
</evidence>
<evidence type="ECO:0000313" key="9">
    <source>
        <dbReference type="Proteomes" id="UP000053989"/>
    </source>
</evidence>
<dbReference type="AlphaFoldDB" id="A0A0C2YXU9"/>
<evidence type="ECO:0000256" key="4">
    <source>
        <dbReference type="ARBA" id="ARBA00022475"/>
    </source>
</evidence>
<evidence type="ECO:0000256" key="5">
    <source>
        <dbReference type="ARBA" id="ARBA00022692"/>
    </source>
</evidence>
<evidence type="ECO:0000256" key="3">
    <source>
        <dbReference type="ARBA" id="ARBA00022448"/>
    </source>
</evidence>
<evidence type="ECO:0000256" key="6">
    <source>
        <dbReference type="ARBA" id="ARBA00022989"/>
    </source>
</evidence>
<protein>
    <submittedName>
        <fullName evidence="8">Uncharacterized protein</fullName>
    </submittedName>
</protein>
<keyword evidence="9" id="KW-1185">Reference proteome</keyword>
<evidence type="ECO:0000313" key="8">
    <source>
        <dbReference type="EMBL" id="KIM54433.1"/>
    </source>
</evidence>
<evidence type="ECO:0000256" key="7">
    <source>
        <dbReference type="ARBA" id="ARBA00023136"/>
    </source>
</evidence>
<dbReference type="OrthoDB" id="3231000at2759"/>
<proteinExistence type="inferred from homology"/>
<keyword evidence="7" id="KW-0472">Membrane</keyword>
<keyword evidence="5" id="KW-0812">Transmembrane</keyword>
<accession>A0A0C2YXU9</accession>
<dbReference type="EMBL" id="KN822155">
    <property type="protein sequence ID" value="KIM54433.1"/>
    <property type="molecule type" value="Genomic_DNA"/>
</dbReference>
<comment type="similarity">
    <text evidence="2">Belongs to the CorA metal ion transporter (MIT) (TC 1.A.35) family.</text>
</comment>